<dbReference type="InterPro" id="IPR051317">
    <property type="entry name" value="Gfo/Idh/MocA_oxidoreduct"/>
</dbReference>
<dbReference type="InterPro" id="IPR036291">
    <property type="entry name" value="NAD(P)-bd_dom_sf"/>
</dbReference>
<dbReference type="EMBL" id="JACIJS010000003">
    <property type="protein sequence ID" value="MBB5515091.1"/>
    <property type="molecule type" value="Genomic_DNA"/>
</dbReference>
<comment type="caution">
    <text evidence="3">The sequence shown here is derived from an EMBL/GenBank/DDBJ whole genome shotgun (WGS) entry which is preliminary data.</text>
</comment>
<feature type="domain" description="Gfo/Idh/MocA-like oxidoreductase N-terminal" evidence="1">
    <location>
        <begin position="3"/>
        <end position="110"/>
    </location>
</feature>
<reference evidence="3 4" key="1">
    <citation type="submission" date="2020-08" db="EMBL/GenBank/DDBJ databases">
        <title>Genomic Encyclopedia of Type Strains, Phase IV (KMG-IV): sequencing the most valuable type-strain genomes for metagenomic binning, comparative biology and taxonomic classification.</title>
        <authorList>
            <person name="Goeker M."/>
        </authorList>
    </citation>
    <scope>NUCLEOTIDE SEQUENCE [LARGE SCALE GENOMIC DNA]</scope>
    <source>
        <strain evidence="3 4">DSM 103377</strain>
    </source>
</reference>
<gene>
    <name evidence="3" type="ORF">FHS89_001101</name>
</gene>
<organism evidence="3 4">
    <name type="scientific">Rubricella aquisinus</name>
    <dbReference type="NCBI Taxonomy" id="2028108"/>
    <lineage>
        <taxon>Bacteria</taxon>
        <taxon>Pseudomonadati</taxon>
        <taxon>Pseudomonadota</taxon>
        <taxon>Alphaproteobacteria</taxon>
        <taxon>Rhodobacterales</taxon>
        <taxon>Paracoccaceae</taxon>
        <taxon>Rubricella</taxon>
    </lineage>
</organism>
<dbReference type="Pfam" id="PF01408">
    <property type="entry name" value="GFO_IDH_MocA"/>
    <property type="match status" value="1"/>
</dbReference>
<evidence type="ECO:0000313" key="3">
    <source>
        <dbReference type="EMBL" id="MBB5515091.1"/>
    </source>
</evidence>
<dbReference type="Proteomes" id="UP000553766">
    <property type="component" value="Unassembled WGS sequence"/>
</dbReference>
<evidence type="ECO:0000313" key="4">
    <source>
        <dbReference type="Proteomes" id="UP000553766"/>
    </source>
</evidence>
<accession>A0A840WKP6</accession>
<dbReference type="Pfam" id="PF22725">
    <property type="entry name" value="GFO_IDH_MocA_C3"/>
    <property type="match status" value="1"/>
</dbReference>
<name>A0A840WKP6_9RHOB</name>
<keyword evidence="4" id="KW-1185">Reference proteome</keyword>
<dbReference type="PANTHER" id="PTHR43708:SF8">
    <property type="entry name" value="OXIDOREDUCTASE"/>
    <property type="match status" value="1"/>
</dbReference>
<dbReference type="SUPFAM" id="SSF55347">
    <property type="entry name" value="Glyceraldehyde-3-phosphate dehydrogenase-like, C-terminal domain"/>
    <property type="match status" value="1"/>
</dbReference>
<dbReference type="GO" id="GO:0000166">
    <property type="term" value="F:nucleotide binding"/>
    <property type="evidence" value="ECO:0007669"/>
    <property type="project" value="InterPro"/>
</dbReference>
<sequence>MTLRVAQIGAGYFARFQAEAWARLPGAALIGVADLDAHKAASLGPSFADAAEMLATLRPDIIDIATPPTTHEALIELALTHRPRAIICQKPFCETLAQASRVTRLAMDAGIPLLIHENFRFQPWYRALKPRLTDGSIGDLHQITFTFRPGDGQGPQAYLARQPYFQTMPRFLIRETGIHWVDTFRYLLGEPEAVDADLRRMNPAIAGEDAGRFTFRYANGLRAVFDGNRCLDFPSDDPRLTFGTLLAEGTGGAIRLAADGALLLRRVGEAAEETLLPPTPPRGFAGDCVAAFQAHVIAGLTEGATIETHASAYLRNLEIEEALYRADATEQVVRL</sequence>
<dbReference type="InterPro" id="IPR000683">
    <property type="entry name" value="Gfo/Idh/MocA-like_OxRdtase_N"/>
</dbReference>
<dbReference type="InterPro" id="IPR055170">
    <property type="entry name" value="GFO_IDH_MocA-like_dom"/>
</dbReference>
<protein>
    <submittedName>
        <fullName evidence="3">Putative dehydrogenase</fullName>
    </submittedName>
</protein>
<feature type="domain" description="GFO/IDH/MocA-like oxidoreductase" evidence="2">
    <location>
        <begin position="125"/>
        <end position="238"/>
    </location>
</feature>
<dbReference type="RefSeq" id="WP_184009359.1">
    <property type="nucleotide sequence ID" value="NZ_JACIJS010000003.1"/>
</dbReference>
<evidence type="ECO:0000259" key="1">
    <source>
        <dbReference type="Pfam" id="PF01408"/>
    </source>
</evidence>
<dbReference type="Gene3D" id="3.40.50.720">
    <property type="entry name" value="NAD(P)-binding Rossmann-like Domain"/>
    <property type="match status" value="1"/>
</dbReference>
<dbReference type="SUPFAM" id="SSF51735">
    <property type="entry name" value="NAD(P)-binding Rossmann-fold domains"/>
    <property type="match status" value="1"/>
</dbReference>
<dbReference type="Gene3D" id="3.30.360.10">
    <property type="entry name" value="Dihydrodipicolinate Reductase, domain 2"/>
    <property type="match status" value="1"/>
</dbReference>
<dbReference type="PANTHER" id="PTHR43708">
    <property type="entry name" value="CONSERVED EXPRESSED OXIDOREDUCTASE (EUROFUNG)"/>
    <property type="match status" value="1"/>
</dbReference>
<evidence type="ECO:0000259" key="2">
    <source>
        <dbReference type="Pfam" id="PF22725"/>
    </source>
</evidence>
<dbReference type="AlphaFoldDB" id="A0A840WKP6"/>
<proteinExistence type="predicted"/>